<sequence>MILPDAGVYWCGDKSTHRTSTSRVLHTKVHLDVKNIPVLTRYPTIGNSFTHRCNYQEGTDVSAFPKFICKGEDPSKCQPLARSTLPVLNKRFSWTDDRKGSITIQLNKVTTGDKGTYWCGARTKAGSKLFFQKIILNVAPPTTTPSIIPSTSEHSTATSVPSTPSTTAMSQDTSWLTAVIAAVVCVVVLVLVVILVVVYKRFECSNTSTNGDGPDKEAFYDKIQDQHPTYSTVNHPTRVSEDPFYSTVKQH</sequence>
<dbReference type="PROSITE" id="PS50835">
    <property type="entry name" value="IG_LIKE"/>
    <property type="match status" value="1"/>
</dbReference>
<evidence type="ECO:0000256" key="4">
    <source>
        <dbReference type="SAM" id="MobiDB-lite"/>
    </source>
</evidence>
<dbReference type="InterPro" id="IPR036179">
    <property type="entry name" value="Ig-like_dom_sf"/>
</dbReference>
<feature type="compositionally biased region" description="Polar residues" evidence="4">
    <location>
        <begin position="228"/>
        <end position="237"/>
    </location>
</feature>
<evidence type="ECO:0000259" key="6">
    <source>
        <dbReference type="PROSITE" id="PS50835"/>
    </source>
</evidence>
<feature type="region of interest" description="Disordered" evidence="4">
    <location>
        <begin position="228"/>
        <end position="251"/>
    </location>
</feature>
<dbReference type="RefSeq" id="XP_008304251.1">
    <property type="nucleotide sequence ID" value="XM_008306029.1"/>
</dbReference>
<feature type="transmembrane region" description="Helical" evidence="5">
    <location>
        <begin position="175"/>
        <end position="199"/>
    </location>
</feature>
<dbReference type="InterPro" id="IPR013783">
    <property type="entry name" value="Ig-like_fold"/>
</dbReference>
<dbReference type="PANTHER" id="PTHR11860:SF87">
    <property type="entry name" value="CMRF35-LIKE MOLECULE 8"/>
    <property type="match status" value="1"/>
</dbReference>
<dbReference type="InterPro" id="IPR050671">
    <property type="entry name" value="CD300_family_receptors"/>
</dbReference>
<comment type="subcellular location">
    <subcellularLocation>
        <location evidence="1">Membrane</location>
    </subcellularLocation>
</comment>
<protein>
    <submittedName>
        <fullName evidence="8">CMRF35-like molecule 3</fullName>
    </submittedName>
</protein>
<dbReference type="Pfam" id="PF07686">
    <property type="entry name" value="V-set"/>
    <property type="match status" value="1"/>
</dbReference>
<feature type="domain" description="Ig-like" evidence="6">
    <location>
        <begin position="37"/>
        <end position="119"/>
    </location>
</feature>
<dbReference type="AlphaFoldDB" id="A0A9Y4TXZ6"/>
<keyword evidence="2 5" id="KW-0812">Transmembrane</keyword>
<organism evidence="7 8">
    <name type="scientific">Stegastes partitus</name>
    <name type="common">bicolor damselfish</name>
    <dbReference type="NCBI Taxonomy" id="144197"/>
    <lineage>
        <taxon>Eukaryota</taxon>
        <taxon>Metazoa</taxon>
        <taxon>Chordata</taxon>
        <taxon>Craniata</taxon>
        <taxon>Vertebrata</taxon>
        <taxon>Euteleostomi</taxon>
        <taxon>Actinopterygii</taxon>
        <taxon>Neopterygii</taxon>
        <taxon>Teleostei</taxon>
        <taxon>Neoteleostei</taxon>
        <taxon>Acanthomorphata</taxon>
        <taxon>Ovalentaria</taxon>
        <taxon>Pomacentridae</taxon>
        <taxon>Stegastes</taxon>
    </lineage>
</organism>
<dbReference type="InterPro" id="IPR013106">
    <property type="entry name" value="Ig_V-set"/>
</dbReference>
<dbReference type="InterPro" id="IPR007110">
    <property type="entry name" value="Ig-like_dom"/>
</dbReference>
<dbReference type="Proteomes" id="UP000694891">
    <property type="component" value="Unplaced"/>
</dbReference>
<evidence type="ECO:0000313" key="8">
    <source>
        <dbReference type="RefSeq" id="XP_008304251.1"/>
    </source>
</evidence>
<name>A0A9Y4TXZ6_9TELE</name>
<dbReference type="Gene3D" id="2.60.40.10">
    <property type="entry name" value="Immunoglobulins"/>
    <property type="match status" value="1"/>
</dbReference>
<evidence type="ECO:0000256" key="3">
    <source>
        <dbReference type="ARBA" id="ARBA00023136"/>
    </source>
</evidence>
<dbReference type="GO" id="GO:0005886">
    <property type="term" value="C:plasma membrane"/>
    <property type="evidence" value="ECO:0007669"/>
    <property type="project" value="TreeGrafter"/>
</dbReference>
<evidence type="ECO:0000256" key="2">
    <source>
        <dbReference type="ARBA" id="ARBA00022692"/>
    </source>
</evidence>
<keyword evidence="3 5" id="KW-0472">Membrane</keyword>
<evidence type="ECO:0000313" key="7">
    <source>
        <dbReference type="Proteomes" id="UP000694891"/>
    </source>
</evidence>
<dbReference type="PANTHER" id="PTHR11860">
    <property type="entry name" value="POLYMERIC-IMMUNOGLOBULIN RECEPTOR"/>
    <property type="match status" value="1"/>
</dbReference>
<dbReference type="GO" id="GO:0004888">
    <property type="term" value="F:transmembrane signaling receptor activity"/>
    <property type="evidence" value="ECO:0007669"/>
    <property type="project" value="TreeGrafter"/>
</dbReference>
<gene>
    <name evidence="8" type="primary">LOC103375713</name>
</gene>
<proteinExistence type="predicted"/>
<keyword evidence="7" id="KW-1185">Reference proteome</keyword>
<reference evidence="8" key="1">
    <citation type="submission" date="2025-08" db="UniProtKB">
        <authorList>
            <consortium name="RefSeq"/>
        </authorList>
    </citation>
    <scope>IDENTIFICATION</scope>
</reference>
<evidence type="ECO:0000256" key="5">
    <source>
        <dbReference type="SAM" id="Phobius"/>
    </source>
</evidence>
<dbReference type="GeneID" id="103375713"/>
<feature type="region of interest" description="Disordered" evidence="4">
    <location>
        <begin position="146"/>
        <end position="166"/>
    </location>
</feature>
<dbReference type="SUPFAM" id="SSF48726">
    <property type="entry name" value="Immunoglobulin"/>
    <property type="match status" value="1"/>
</dbReference>
<accession>A0A9Y4TXZ6</accession>
<evidence type="ECO:0000256" key="1">
    <source>
        <dbReference type="ARBA" id="ARBA00004370"/>
    </source>
</evidence>
<keyword evidence="5" id="KW-1133">Transmembrane helix</keyword>